<organism evidence="1 2">
    <name type="scientific">Salipiger mucosus DSM 16094</name>
    <dbReference type="NCBI Taxonomy" id="1123237"/>
    <lineage>
        <taxon>Bacteria</taxon>
        <taxon>Pseudomonadati</taxon>
        <taxon>Pseudomonadota</taxon>
        <taxon>Alphaproteobacteria</taxon>
        <taxon>Rhodobacterales</taxon>
        <taxon>Roseobacteraceae</taxon>
        <taxon>Salipiger</taxon>
    </lineage>
</organism>
<dbReference type="EMBL" id="APVH01000035">
    <property type="protein sequence ID" value="EPX79728.1"/>
    <property type="molecule type" value="Genomic_DNA"/>
</dbReference>
<sequence length="46" mass="5071">MSGDLWPKTRVVIEKLLGCGSELARLIGAAPVIVTRRNRAPRPCLR</sequence>
<keyword evidence="2" id="KW-1185">Reference proteome</keyword>
<name>S9QJG4_9RHOB</name>
<accession>S9QJG4</accession>
<proteinExistence type="predicted"/>
<dbReference type="AlphaFoldDB" id="S9QJG4"/>
<dbReference type="STRING" id="1123237.Salmuc_05671"/>
<gene>
    <name evidence="1" type="ORF">Salmuc_05671</name>
</gene>
<dbReference type="Proteomes" id="UP000015347">
    <property type="component" value="Unassembled WGS sequence"/>
</dbReference>
<evidence type="ECO:0000313" key="1">
    <source>
        <dbReference type="EMBL" id="EPX79728.1"/>
    </source>
</evidence>
<comment type="caution">
    <text evidence="1">The sequence shown here is derived from an EMBL/GenBank/DDBJ whole genome shotgun (WGS) entry which is preliminary data.</text>
</comment>
<protein>
    <submittedName>
        <fullName evidence="1">Uncharacterized protein</fullName>
    </submittedName>
</protein>
<reference evidence="2" key="1">
    <citation type="journal article" date="2014" name="Stand. Genomic Sci.">
        <title>Genome sequence of the exopolysaccharide-producing Salipiger mucosus type strain (DSM 16094(T)), a moderately halophilic member of the Roseobacter clade.</title>
        <authorList>
            <person name="Riedel T."/>
            <person name="Spring S."/>
            <person name="Fiebig A."/>
            <person name="Petersen J."/>
            <person name="Kyrpides N.C."/>
            <person name="Goker M."/>
            <person name="Klenk H.P."/>
        </authorList>
    </citation>
    <scope>NUCLEOTIDE SEQUENCE [LARGE SCALE GENOMIC DNA]</scope>
    <source>
        <strain evidence="2">DSM 16094</strain>
    </source>
</reference>
<evidence type="ECO:0000313" key="2">
    <source>
        <dbReference type="Proteomes" id="UP000015347"/>
    </source>
</evidence>
<dbReference type="HOGENOM" id="CLU_3188822_0_0_5"/>